<protein>
    <submittedName>
        <fullName evidence="2">CopG family transcriptional regulator</fullName>
    </submittedName>
</protein>
<feature type="signal peptide" evidence="1">
    <location>
        <begin position="1"/>
        <end position="22"/>
    </location>
</feature>
<dbReference type="KEGG" id="nlc:EBAPG3_005015"/>
<gene>
    <name evidence="2" type="ORF">EBAPG3_005015</name>
</gene>
<dbReference type="Pfam" id="PF04214">
    <property type="entry name" value="DUF411"/>
    <property type="match status" value="1"/>
</dbReference>
<reference evidence="2 3" key="1">
    <citation type="journal article" date="2015" name="Int. J. Syst. Evol. Microbiol.">
        <title>Nitrosospira lacus sp. nov., a psychrotolerant, ammonia-oxidizing bacterium from sandy lake sediment.</title>
        <authorList>
            <person name="Urakawa H."/>
            <person name="Garcia J.C."/>
            <person name="Nielsen J.L."/>
            <person name="Le V.Q."/>
            <person name="Kozlowski J.A."/>
            <person name="Stein L.Y."/>
            <person name="Lim C.K."/>
            <person name="Pommerening-Roser A."/>
            <person name="Martens-Habbena W."/>
            <person name="Stahl D.A."/>
            <person name="Klotz M.G."/>
        </authorList>
    </citation>
    <scope>NUCLEOTIDE SEQUENCE [LARGE SCALE GENOMIC DNA]</scope>
    <source>
        <strain evidence="2 3">APG3</strain>
    </source>
</reference>
<dbReference type="RefSeq" id="WP_004174547.1">
    <property type="nucleotide sequence ID" value="NZ_CP021106.3"/>
</dbReference>
<proteinExistence type="predicted"/>
<evidence type="ECO:0000256" key="1">
    <source>
        <dbReference type="SAM" id="SignalP"/>
    </source>
</evidence>
<dbReference type="InterPro" id="IPR007332">
    <property type="entry name" value="DUF411"/>
</dbReference>
<accession>A0A1W6SN31</accession>
<dbReference type="AlphaFoldDB" id="A0A1W6SN31"/>
<dbReference type="OrthoDB" id="14727at2"/>
<sequence length="161" mass="17268">MKKPTHTLIAGSILIGVLSAIAASAGATTTVEVYKSATCKCCAKWVDHMRANGFTVNTHDVGNKEVRERAGISTTLGSCHTALVDGYAIEGHVPAQDIRRFLKERPRAIGLTAPGMPHGSPGMEGARSDPYDVLLINKQGDTTVYSRHLPSDPKESLMRLK</sequence>
<dbReference type="eggNOG" id="COG3019">
    <property type="taxonomic scope" value="Bacteria"/>
</dbReference>
<keyword evidence="1" id="KW-0732">Signal</keyword>
<name>A0A1W6SN31_9PROT</name>
<keyword evidence="3" id="KW-1185">Reference proteome</keyword>
<dbReference type="EMBL" id="CP021106">
    <property type="protein sequence ID" value="ARO87181.1"/>
    <property type="molecule type" value="Genomic_DNA"/>
</dbReference>
<evidence type="ECO:0000313" key="3">
    <source>
        <dbReference type="Proteomes" id="UP000012179"/>
    </source>
</evidence>
<evidence type="ECO:0000313" key="2">
    <source>
        <dbReference type="EMBL" id="ARO87181.1"/>
    </source>
</evidence>
<dbReference type="Proteomes" id="UP000012179">
    <property type="component" value="Chromosome"/>
</dbReference>
<organism evidence="2 3">
    <name type="scientific">Nitrosospira lacus</name>
    <dbReference type="NCBI Taxonomy" id="1288494"/>
    <lineage>
        <taxon>Bacteria</taxon>
        <taxon>Pseudomonadati</taxon>
        <taxon>Pseudomonadota</taxon>
        <taxon>Betaproteobacteria</taxon>
        <taxon>Nitrosomonadales</taxon>
        <taxon>Nitrosomonadaceae</taxon>
        <taxon>Nitrosospira</taxon>
    </lineage>
</organism>
<feature type="chain" id="PRO_5010858178" evidence="1">
    <location>
        <begin position="23"/>
        <end position="161"/>
    </location>
</feature>